<gene>
    <name evidence="7" type="ORF">M011DRAFT_449807</name>
</gene>
<dbReference type="SUPFAM" id="SSF56176">
    <property type="entry name" value="FAD-binding/transporter-associated domain-like"/>
    <property type="match status" value="1"/>
</dbReference>
<reference evidence="7" key="1">
    <citation type="journal article" date="2020" name="Stud. Mycol.">
        <title>101 Dothideomycetes genomes: a test case for predicting lifestyles and emergence of pathogens.</title>
        <authorList>
            <person name="Haridas S."/>
            <person name="Albert R."/>
            <person name="Binder M."/>
            <person name="Bloem J."/>
            <person name="Labutti K."/>
            <person name="Salamov A."/>
            <person name="Andreopoulos B."/>
            <person name="Baker S."/>
            <person name="Barry K."/>
            <person name="Bills G."/>
            <person name="Bluhm B."/>
            <person name="Cannon C."/>
            <person name="Castanera R."/>
            <person name="Culley D."/>
            <person name="Daum C."/>
            <person name="Ezra D."/>
            <person name="Gonzalez J."/>
            <person name="Henrissat B."/>
            <person name="Kuo A."/>
            <person name="Liang C."/>
            <person name="Lipzen A."/>
            <person name="Lutzoni F."/>
            <person name="Magnuson J."/>
            <person name="Mondo S."/>
            <person name="Nolan M."/>
            <person name="Ohm R."/>
            <person name="Pangilinan J."/>
            <person name="Park H.-J."/>
            <person name="Ramirez L."/>
            <person name="Alfaro M."/>
            <person name="Sun H."/>
            <person name="Tritt A."/>
            <person name="Yoshinaga Y."/>
            <person name="Zwiers L.-H."/>
            <person name="Turgeon B."/>
            <person name="Goodwin S."/>
            <person name="Spatafora J."/>
            <person name="Crous P."/>
            <person name="Grigoriev I."/>
        </authorList>
    </citation>
    <scope>NUCLEOTIDE SEQUENCE</scope>
    <source>
        <strain evidence="7">CBS 119925</strain>
    </source>
</reference>
<feature type="chain" id="PRO_5025555917" evidence="5">
    <location>
        <begin position="23"/>
        <end position="493"/>
    </location>
</feature>
<name>A0A6A6V3W1_9PLEO</name>
<feature type="domain" description="FAD-binding PCMH-type" evidence="6">
    <location>
        <begin position="63"/>
        <end position="234"/>
    </location>
</feature>
<proteinExistence type="inferred from homology"/>
<keyword evidence="8" id="KW-1185">Reference proteome</keyword>
<dbReference type="PROSITE" id="PS51387">
    <property type="entry name" value="FAD_PCMH"/>
    <property type="match status" value="1"/>
</dbReference>
<keyword evidence="3" id="KW-0274">FAD</keyword>
<evidence type="ECO:0000256" key="3">
    <source>
        <dbReference type="ARBA" id="ARBA00022827"/>
    </source>
</evidence>
<dbReference type="OrthoDB" id="2151789at2759"/>
<dbReference type="InterPro" id="IPR036318">
    <property type="entry name" value="FAD-bd_PCMH-like_sf"/>
</dbReference>
<dbReference type="Gene3D" id="3.30.465.10">
    <property type="match status" value="1"/>
</dbReference>
<dbReference type="GO" id="GO:0016491">
    <property type="term" value="F:oxidoreductase activity"/>
    <property type="evidence" value="ECO:0007669"/>
    <property type="project" value="UniProtKB-KW"/>
</dbReference>
<evidence type="ECO:0000259" key="6">
    <source>
        <dbReference type="PROSITE" id="PS51387"/>
    </source>
</evidence>
<dbReference type="Pfam" id="PF01565">
    <property type="entry name" value="FAD_binding_4"/>
    <property type="match status" value="1"/>
</dbReference>
<organism evidence="7 8">
    <name type="scientific">Sporormia fimetaria CBS 119925</name>
    <dbReference type="NCBI Taxonomy" id="1340428"/>
    <lineage>
        <taxon>Eukaryota</taxon>
        <taxon>Fungi</taxon>
        <taxon>Dikarya</taxon>
        <taxon>Ascomycota</taxon>
        <taxon>Pezizomycotina</taxon>
        <taxon>Dothideomycetes</taxon>
        <taxon>Pleosporomycetidae</taxon>
        <taxon>Pleosporales</taxon>
        <taxon>Sporormiaceae</taxon>
        <taxon>Sporormia</taxon>
    </lineage>
</organism>
<evidence type="ECO:0000256" key="5">
    <source>
        <dbReference type="SAM" id="SignalP"/>
    </source>
</evidence>
<dbReference type="EMBL" id="MU006590">
    <property type="protein sequence ID" value="KAF2744280.1"/>
    <property type="molecule type" value="Genomic_DNA"/>
</dbReference>
<dbReference type="InterPro" id="IPR016167">
    <property type="entry name" value="FAD-bd_PCMH_sub1"/>
</dbReference>
<dbReference type="PANTHER" id="PTHR42973">
    <property type="entry name" value="BINDING OXIDOREDUCTASE, PUTATIVE (AFU_ORTHOLOGUE AFUA_1G17690)-RELATED"/>
    <property type="match status" value="1"/>
</dbReference>
<dbReference type="InterPro" id="IPR006094">
    <property type="entry name" value="Oxid_FAD_bind_N"/>
</dbReference>
<dbReference type="Gene3D" id="3.30.43.10">
    <property type="entry name" value="Uridine Diphospho-n-acetylenolpyruvylglucosamine Reductase, domain 2"/>
    <property type="match status" value="1"/>
</dbReference>
<dbReference type="Gene3D" id="3.40.462.20">
    <property type="match status" value="1"/>
</dbReference>
<evidence type="ECO:0000256" key="1">
    <source>
        <dbReference type="ARBA" id="ARBA00005466"/>
    </source>
</evidence>
<keyword evidence="2" id="KW-0285">Flavoprotein</keyword>
<dbReference type="AlphaFoldDB" id="A0A6A6V3W1"/>
<evidence type="ECO:0000256" key="2">
    <source>
        <dbReference type="ARBA" id="ARBA00022630"/>
    </source>
</evidence>
<dbReference type="InterPro" id="IPR016166">
    <property type="entry name" value="FAD-bd_PCMH"/>
</dbReference>
<dbReference type="InterPro" id="IPR016169">
    <property type="entry name" value="FAD-bd_PCMH_sub2"/>
</dbReference>
<evidence type="ECO:0000256" key="4">
    <source>
        <dbReference type="ARBA" id="ARBA00023002"/>
    </source>
</evidence>
<protein>
    <submittedName>
        <fullName evidence="7">FAD-binding oxidoreductase</fullName>
    </submittedName>
</protein>
<dbReference type="PANTHER" id="PTHR42973:SF54">
    <property type="entry name" value="FAD-BINDING PCMH-TYPE DOMAIN-CONTAINING PROTEIN"/>
    <property type="match status" value="1"/>
</dbReference>
<accession>A0A6A6V3W1</accession>
<dbReference type="Proteomes" id="UP000799440">
    <property type="component" value="Unassembled WGS sequence"/>
</dbReference>
<dbReference type="GO" id="GO:0071949">
    <property type="term" value="F:FAD binding"/>
    <property type="evidence" value="ECO:0007669"/>
    <property type="project" value="InterPro"/>
</dbReference>
<evidence type="ECO:0000313" key="7">
    <source>
        <dbReference type="EMBL" id="KAF2744280.1"/>
    </source>
</evidence>
<sequence length="493" mass="53402">MISRLLPHSVCSLILLAHIALCRPLDTSDAVCQRLNNDYESTVFLPSASGYSEISTENWSNTADRTPSCVFRPDNAEDLSKVIRQLQKNRTKFAIRSGGHSPSPDAANINNGVLIDLAGFDQVEYDAARKRATIGTGLRWGKVYEELDKFGVTVVGGRVLDVGVGGLTLGSGLSYLSDMYGLACDNVINFEVVLGNGTIVDANQGRNEDLFWALKGGANNFGIVTRFTLSTYPVPQVWGGIKVYSIDKLPVLFKAMYEYQSVAVKDPKANLMLQGLVSKDTAVALLNLIYLAPEESPEAFAPFYHVEPLSDSTKISSLTEFHAGQGPTGFPPRVDWRSTSFTPDASLYEKLSQLSVESSALGSITNVDSGVFAFGMQPISTSTIEAGFARGGNALGLQNTNQTWWVTDAGWAKEADDDAVHLAVMNMVDAIQAEAEAADAHVPYIFMNDASYDQNVIGSYGADNVARLRAVSAKYDPHRVFQDLVPGGFKLPR</sequence>
<evidence type="ECO:0000313" key="8">
    <source>
        <dbReference type="Proteomes" id="UP000799440"/>
    </source>
</evidence>
<dbReference type="InterPro" id="IPR050416">
    <property type="entry name" value="FAD-linked_Oxidoreductase"/>
</dbReference>
<keyword evidence="4" id="KW-0560">Oxidoreductase</keyword>
<comment type="similarity">
    <text evidence="1">Belongs to the oxygen-dependent FAD-linked oxidoreductase family.</text>
</comment>
<feature type="signal peptide" evidence="5">
    <location>
        <begin position="1"/>
        <end position="22"/>
    </location>
</feature>
<keyword evidence="5" id="KW-0732">Signal</keyword>